<dbReference type="GO" id="GO:0005975">
    <property type="term" value="P:carbohydrate metabolic process"/>
    <property type="evidence" value="ECO:0007669"/>
    <property type="project" value="InterPro"/>
</dbReference>
<dbReference type="Gene3D" id="1.50.10.10">
    <property type="match status" value="1"/>
</dbReference>
<dbReference type="SUPFAM" id="SSF48208">
    <property type="entry name" value="Six-hairpin glycosidases"/>
    <property type="match status" value="1"/>
</dbReference>
<dbReference type="InterPro" id="IPR012341">
    <property type="entry name" value="6hp_glycosidase-like_sf"/>
</dbReference>
<dbReference type="GO" id="GO:0016787">
    <property type="term" value="F:hydrolase activity"/>
    <property type="evidence" value="ECO:0007669"/>
    <property type="project" value="UniProtKB-KW"/>
</dbReference>
<evidence type="ECO:0000313" key="4">
    <source>
        <dbReference type="Proteomes" id="UP000601055"/>
    </source>
</evidence>
<evidence type="ECO:0000256" key="2">
    <source>
        <dbReference type="SAM" id="SignalP"/>
    </source>
</evidence>
<dbReference type="Pfam" id="PF07470">
    <property type="entry name" value="Glyco_hydro_88"/>
    <property type="match status" value="1"/>
</dbReference>
<name>A0A923DVG7_9SPHI</name>
<gene>
    <name evidence="3" type="ORF">GM921_04240</name>
</gene>
<dbReference type="InterPro" id="IPR008928">
    <property type="entry name" value="6-hairpin_glycosidase_sf"/>
</dbReference>
<dbReference type="AlphaFoldDB" id="A0A923DVG7"/>
<dbReference type="InterPro" id="IPR010905">
    <property type="entry name" value="Glyco_hydro_88"/>
</dbReference>
<proteinExistence type="predicted"/>
<dbReference type="PANTHER" id="PTHR33886">
    <property type="entry name" value="UNSATURATED RHAMNOGALACTURONAN HYDROLASE (EUROFUNG)"/>
    <property type="match status" value="1"/>
</dbReference>
<sequence>MIKRTFLILLIPLFFSTVTVKSQSVTLNGDSIFYQMKKVADWQWKNLETVGWKNPKKDWTSGAMYTGMMAWAKLANNETYYQKLIQVGEDNKWQVGKYRHFADDYCVGQLYSQLYTIYKEPKYIADFKALADTITLLPHTETLEWKKSIHLREWAWCDALFMGPPALGYLTEATGDPKYLNKSVQLWDKTTAYLYDKDENLYYRDSRYFDKKEKNGTKVFWGRGNGWVIGGLVRVLTVMPKNHPERKTLENLFVKMSAKLATLQQPDGSWHASLLDPQSYPSKETSGTGFICYAMAWGINNGLIPAQKYTPIVNKAWLALTTSVHPDGKLGFVQAQGAAPDKVGYDDTDVYGVGAFLLAGSEMLPLYLNHKSNTLIKTVYNGTATSKQQLVELKWTAITKKIKNANPKKLVVRDGATGEVIKSTIVYKGKIPQLVRYTVNVSAGTNRFFVISTK</sequence>
<protein>
    <submittedName>
        <fullName evidence="3">Glycoside hydrolase family 88 protein</fullName>
    </submittedName>
</protein>
<evidence type="ECO:0000313" key="3">
    <source>
        <dbReference type="EMBL" id="MBB2144679.1"/>
    </source>
</evidence>
<reference evidence="3" key="1">
    <citation type="submission" date="2019-11" db="EMBL/GenBank/DDBJ databases">
        <title>Description of Pedobacter sp. LMG 31464T.</title>
        <authorList>
            <person name="Carlier A."/>
            <person name="Qi S."/>
            <person name="Vandamme P."/>
        </authorList>
    </citation>
    <scope>NUCLEOTIDE SEQUENCE</scope>
    <source>
        <strain evidence="3">LMG 31464</strain>
    </source>
</reference>
<keyword evidence="1 3" id="KW-0378">Hydrolase</keyword>
<dbReference type="PANTHER" id="PTHR33886:SF8">
    <property type="entry name" value="UNSATURATED RHAMNOGALACTURONAN HYDROLASE (EUROFUNG)"/>
    <property type="match status" value="1"/>
</dbReference>
<organism evidence="3 4">
    <name type="scientific">Pedobacter planticolens</name>
    <dbReference type="NCBI Taxonomy" id="2679964"/>
    <lineage>
        <taxon>Bacteria</taxon>
        <taxon>Pseudomonadati</taxon>
        <taxon>Bacteroidota</taxon>
        <taxon>Sphingobacteriia</taxon>
        <taxon>Sphingobacteriales</taxon>
        <taxon>Sphingobacteriaceae</taxon>
        <taxon>Pedobacter</taxon>
    </lineage>
</organism>
<feature type="chain" id="PRO_5037160425" evidence="2">
    <location>
        <begin position="23"/>
        <end position="454"/>
    </location>
</feature>
<accession>A0A923DVG7</accession>
<keyword evidence="2" id="KW-0732">Signal</keyword>
<dbReference type="RefSeq" id="WP_182921363.1">
    <property type="nucleotide sequence ID" value="NZ_WNXD01000001.1"/>
</dbReference>
<dbReference type="EMBL" id="WNXD01000001">
    <property type="protein sequence ID" value="MBB2144679.1"/>
    <property type="molecule type" value="Genomic_DNA"/>
</dbReference>
<keyword evidence="4" id="KW-1185">Reference proteome</keyword>
<dbReference type="Proteomes" id="UP000601055">
    <property type="component" value="Unassembled WGS sequence"/>
</dbReference>
<comment type="caution">
    <text evidence="3">The sequence shown here is derived from an EMBL/GenBank/DDBJ whole genome shotgun (WGS) entry which is preliminary data.</text>
</comment>
<dbReference type="InterPro" id="IPR052043">
    <property type="entry name" value="PolySaccharide_Degr_Enz"/>
</dbReference>
<feature type="signal peptide" evidence="2">
    <location>
        <begin position="1"/>
        <end position="22"/>
    </location>
</feature>
<evidence type="ECO:0000256" key="1">
    <source>
        <dbReference type="ARBA" id="ARBA00022801"/>
    </source>
</evidence>